<evidence type="ECO:0000313" key="1">
    <source>
        <dbReference type="EMBL" id="RKS66091.1"/>
    </source>
</evidence>
<evidence type="ECO:0000313" key="2">
    <source>
        <dbReference type="Proteomes" id="UP000280955"/>
    </source>
</evidence>
<reference evidence="1 2" key="1">
    <citation type="submission" date="2018-10" db="EMBL/GenBank/DDBJ databases">
        <title>Genomic Encyclopedia of Archaeal and Bacterial Type Strains, Phase II (KMG-II): from individual species to whole genera.</title>
        <authorList>
            <person name="Goeker M."/>
        </authorList>
    </citation>
    <scope>NUCLEOTIDE SEQUENCE [LARGE SCALE GENOMIC DNA]</scope>
    <source>
        <strain evidence="1 2">DSM 15149</strain>
    </source>
</reference>
<keyword evidence="2" id="KW-1185">Reference proteome</keyword>
<comment type="caution">
    <text evidence="1">The sequence shown here is derived from an EMBL/GenBank/DDBJ whole genome shotgun (WGS) entry which is preliminary data.</text>
</comment>
<organism evidence="1 2">
    <name type="scientific">Photorhabdus asymbiotica</name>
    <dbReference type="NCBI Taxonomy" id="291112"/>
    <lineage>
        <taxon>Bacteria</taxon>
        <taxon>Pseudomonadati</taxon>
        <taxon>Pseudomonadota</taxon>
        <taxon>Gammaproteobacteria</taxon>
        <taxon>Enterobacterales</taxon>
        <taxon>Morganellaceae</taxon>
        <taxon>Photorhabdus</taxon>
    </lineage>
</organism>
<accession>A0ABX9SRL0</accession>
<dbReference type="Proteomes" id="UP000280955">
    <property type="component" value="Unassembled WGS sequence"/>
</dbReference>
<dbReference type="EMBL" id="RBLJ01000001">
    <property type="protein sequence ID" value="RKS66091.1"/>
    <property type="molecule type" value="Genomic_DNA"/>
</dbReference>
<gene>
    <name evidence="1" type="ORF">BDD30_0372</name>
</gene>
<sequence length="62" mass="7304">MPDLSGTSKTRSLFFSAGYKLPQDIFEVVPCKERQAVTTDEAWEEEYNQMLYQIKQRKPDMK</sequence>
<protein>
    <submittedName>
        <fullName evidence="1">Uncharacterized protein</fullName>
    </submittedName>
</protein>
<proteinExistence type="predicted"/>
<name>A0ABX9SRL0_9GAMM</name>
<dbReference type="RefSeq" id="WP_041381801.1">
    <property type="nucleotide sequence ID" value="NC_012962.1"/>
</dbReference>